<organism evidence="3">
    <name type="scientific">Oryza sativa subsp. japonica</name>
    <name type="common">Rice</name>
    <dbReference type="NCBI Taxonomy" id="39947"/>
    <lineage>
        <taxon>Eukaryota</taxon>
        <taxon>Viridiplantae</taxon>
        <taxon>Streptophyta</taxon>
        <taxon>Embryophyta</taxon>
        <taxon>Tracheophyta</taxon>
        <taxon>Spermatophyta</taxon>
        <taxon>Magnoliopsida</taxon>
        <taxon>Liliopsida</taxon>
        <taxon>Poales</taxon>
        <taxon>Poaceae</taxon>
        <taxon>BOP clade</taxon>
        <taxon>Oryzoideae</taxon>
        <taxon>Oryzeae</taxon>
        <taxon>Oryzinae</taxon>
        <taxon>Oryza</taxon>
        <taxon>Oryza sativa</taxon>
    </lineage>
</organism>
<evidence type="ECO:0000313" key="3">
    <source>
        <dbReference type="EMBL" id="EAZ18903.1"/>
    </source>
</evidence>
<dbReference type="PANTHER" id="PTHR34465:SF6">
    <property type="entry name" value="OS11G0599000 PROTEIN"/>
    <property type="match status" value="1"/>
</dbReference>
<accession>A3CCU0</accession>
<name>A3CCU0_ORYSJ</name>
<sequence>MATRDAADSAALREEAAGILRLHHEGGFAAAMARAVELGLKHGGFRARAQPRRHPAPGQIHRLQGHVVLQRRGAPGPGRRARPRTRRSTSAPRSPPFAAAAWLAPNCVDIAVSHAEMLSEVERYEEAYVELLRALGISDPADPAAHDVVYDVCDGETTLAERLGKAKVRTHRAIERLAELICARFIPAESLRVLDGIKLGGDAAARARARAKHLATTYPFAPRAHLLRAHVDLERVRGLDPAIDKRRFLRRTLDMVQDTAYEFQRSLVIALFRAKLMFVLDQYDDAECECHRALAIESPFDPVVDDLPPGSVSGADYDARVCFVRNQLRTLIKKIIFSAAIYWRTLTSEDEDSLISVRVKPLIQLCNRTDMSSAKTITDAVRFFKGNNSWSFLICPLSSRCDGRKFVTLLHFWGSVSGADYDARVCFVRNQLRTLIKKIIFSAAIYWRTLTSEDEDSLISVRVKPLIQLCNRTDMSSAKTITDAVRFFKGNNSWSFLICPLSSRCDGRKFVDTSSLWGHLCNKHPEGHWRKLQSVLGSKLSENTSVGDCSLEWITFGQDSEKHDIFRLIKINDMFDSLIRLTAGGTEPDLVEMRTEKCREGAEILEGIKKRGKLKKRMAGDPNIVGHISASKIDPIFDDAPSARCRNVSVGHDSNPSDANKMGTASQQNLKTSFSNETLKSGKDHQESEVCVENGSSGAKVDTPMDVEGIEMEIAEILANMEQNLQLEETDSKSTEEMSSTTGNENVDVNKEITDKDLFILHPIIQSLWNLRYLRDEFLMGKPAWILNISGNCCIADLIYGIFSAWEKNEHDRVAVLLASVKSSLCKIANDNMFQKLQSGKRIASEVVATVFQGLHISEASLHFCFNSEIEGRVINSFADLPVLYDQQLCFEDNCEYCGSSKKVDVSPFNTPHFFTIGLDWFGGSEDQGRLSELLVGIAHPLDIKLLCKGVRFSANYSLASMISYADGRYVCFARNQDKWLICDAENVEAADSWELLLERFSVCRLQPEVLFFEVIK</sequence>
<feature type="region of interest" description="Disordered" evidence="1">
    <location>
        <begin position="68"/>
        <end position="95"/>
    </location>
</feature>
<dbReference type="Pfam" id="PF04780">
    <property type="entry name" value="DUF629"/>
    <property type="match status" value="1"/>
</dbReference>
<dbReference type="EMBL" id="CM000148">
    <property type="protein sequence ID" value="EAZ18903.1"/>
    <property type="molecule type" value="Genomic_DNA"/>
</dbReference>
<feature type="domain" description="DUF629" evidence="2">
    <location>
        <begin position="445"/>
        <end position="543"/>
    </location>
</feature>
<evidence type="ECO:0000256" key="1">
    <source>
        <dbReference type="SAM" id="MobiDB-lite"/>
    </source>
</evidence>
<reference evidence="3" key="1">
    <citation type="journal article" date="2005" name="PLoS Biol.">
        <title>The genomes of Oryza sativa: a history of duplications.</title>
        <authorList>
            <person name="Yu J."/>
            <person name="Wang J."/>
            <person name="Lin W."/>
            <person name="Li S."/>
            <person name="Li H."/>
            <person name="Zhou J."/>
            <person name="Ni P."/>
            <person name="Dong W."/>
            <person name="Hu S."/>
            <person name="Zeng C."/>
            <person name="Zhang J."/>
            <person name="Zhang Y."/>
            <person name="Li R."/>
            <person name="Xu Z."/>
            <person name="Li S."/>
            <person name="Li X."/>
            <person name="Zheng H."/>
            <person name="Cong L."/>
            <person name="Lin L."/>
            <person name="Yin J."/>
            <person name="Geng J."/>
            <person name="Li G."/>
            <person name="Shi J."/>
            <person name="Liu J."/>
            <person name="Lv H."/>
            <person name="Li J."/>
            <person name="Wang J."/>
            <person name="Deng Y."/>
            <person name="Ran L."/>
            <person name="Shi X."/>
            <person name="Wang X."/>
            <person name="Wu Q."/>
            <person name="Li C."/>
            <person name="Ren X."/>
            <person name="Wang J."/>
            <person name="Wang X."/>
            <person name="Li D."/>
            <person name="Liu D."/>
            <person name="Zhang X."/>
            <person name="Ji Z."/>
            <person name="Zhao W."/>
            <person name="Sun Y."/>
            <person name="Zhang Z."/>
            <person name="Bao J."/>
            <person name="Han Y."/>
            <person name="Dong L."/>
            <person name="Ji J."/>
            <person name="Chen P."/>
            <person name="Wu S."/>
            <person name="Liu J."/>
            <person name="Xiao Y."/>
            <person name="Bu D."/>
            <person name="Tan J."/>
            <person name="Yang L."/>
            <person name="Ye C."/>
            <person name="Zhang J."/>
            <person name="Xu J."/>
            <person name="Zhou Y."/>
            <person name="Yu Y."/>
            <person name="Zhang B."/>
            <person name="Zhuang S."/>
            <person name="Wei H."/>
            <person name="Liu B."/>
            <person name="Lei M."/>
            <person name="Yu H."/>
            <person name="Li Y."/>
            <person name="Xu H."/>
            <person name="Wei S."/>
            <person name="He X."/>
            <person name="Fang L."/>
            <person name="Zhang Z."/>
            <person name="Zhang Y."/>
            <person name="Huang X."/>
            <person name="Su Z."/>
            <person name="Tong W."/>
            <person name="Li J."/>
            <person name="Tong Z."/>
            <person name="Li S."/>
            <person name="Ye J."/>
            <person name="Wang L."/>
            <person name="Fang L."/>
            <person name="Lei T."/>
            <person name="Chen C."/>
            <person name="Chen H."/>
            <person name="Xu Z."/>
            <person name="Li H."/>
            <person name="Huang H."/>
            <person name="Zhang F."/>
            <person name="Xu H."/>
            <person name="Li N."/>
            <person name="Zhao C."/>
            <person name="Li S."/>
            <person name="Dong L."/>
            <person name="Huang Y."/>
            <person name="Li L."/>
            <person name="Xi Y."/>
            <person name="Qi Q."/>
            <person name="Li W."/>
            <person name="Zhang B."/>
            <person name="Hu W."/>
            <person name="Zhang Y."/>
            <person name="Tian X."/>
            <person name="Jiao Y."/>
            <person name="Liang X."/>
            <person name="Jin J."/>
            <person name="Gao L."/>
            <person name="Zheng W."/>
            <person name="Hao B."/>
            <person name="Liu S."/>
            <person name="Wang W."/>
            <person name="Yuan L."/>
            <person name="Cao M."/>
            <person name="McDermott J."/>
            <person name="Samudrala R."/>
            <person name="Wang J."/>
            <person name="Wong G.K."/>
            <person name="Yang H."/>
        </authorList>
    </citation>
    <scope>NUCLEOTIDE SEQUENCE [LARGE SCALE GENOMIC DNA]</scope>
</reference>
<feature type="region of interest" description="Disordered" evidence="1">
    <location>
        <begin position="678"/>
        <end position="703"/>
    </location>
</feature>
<dbReference type="SUPFAM" id="SSF54001">
    <property type="entry name" value="Cysteine proteinases"/>
    <property type="match status" value="1"/>
</dbReference>
<dbReference type="Gene3D" id="3.90.70.10">
    <property type="entry name" value="Cysteine proteinases"/>
    <property type="match status" value="1"/>
</dbReference>
<proteinExistence type="predicted"/>
<dbReference type="Proteomes" id="UP000007752">
    <property type="component" value="Chromosome 11"/>
</dbReference>
<dbReference type="InterPro" id="IPR006865">
    <property type="entry name" value="DUF629"/>
</dbReference>
<reference evidence="3" key="2">
    <citation type="submission" date="2008-12" db="EMBL/GenBank/DDBJ databases">
        <title>Improved gene annotation of the rice (Oryza sativa) genomes.</title>
        <authorList>
            <person name="Wang J."/>
            <person name="Li R."/>
            <person name="Fan W."/>
            <person name="Huang Q."/>
            <person name="Zhang J."/>
            <person name="Zhou Y."/>
            <person name="Hu Y."/>
            <person name="Zi S."/>
            <person name="Li J."/>
            <person name="Ni P."/>
            <person name="Zheng H."/>
            <person name="Zhang Y."/>
            <person name="Zhao M."/>
            <person name="Hao Q."/>
            <person name="McDermott J."/>
            <person name="Samudrala R."/>
            <person name="Kristiansen K."/>
            <person name="Wong G.K.-S."/>
        </authorList>
    </citation>
    <scope>NUCLEOTIDE SEQUENCE</scope>
</reference>
<evidence type="ECO:0000259" key="2">
    <source>
        <dbReference type="Pfam" id="PF04780"/>
    </source>
</evidence>
<gene>
    <name evidence="3" type="ORF">OsJ_34443</name>
</gene>
<dbReference type="PANTHER" id="PTHR34465">
    <property type="entry name" value="CARBOXYL-TERMINAL HYDROLASE-LIKE PROTEIN, PUTATIVE (DUF627 AND DUF629)-RELATED"/>
    <property type="match status" value="1"/>
</dbReference>
<dbReference type="InterPro" id="IPR038765">
    <property type="entry name" value="Papain-like_cys_pep_sf"/>
</dbReference>
<dbReference type="AlphaFoldDB" id="A3CCU0"/>
<protein>
    <recommendedName>
        <fullName evidence="2">DUF629 domain-containing protein</fullName>
    </recommendedName>
</protein>